<gene>
    <name evidence="1" type="ORF">H9756_04160</name>
</gene>
<dbReference type="PANTHER" id="PTHR10000">
    <property type="entry name" value="PHOSPHOSERINE PHOSPHATASE"/>
    <property type="match status" value="1"/>
</dbReference>
<accession>A0A9D2P581</accession>
<dbReference type="GO" id="GO:0005829">
    <property type="term" value="C:cytosol"/>
    <property type="evidence" value="ECO:0007669"/>
    <property type="project" value="TreeGrafter"/>
</dbReference>
<reference evidence="1" key="2">
    <citation type="submission" date="2021-04" db="EMBL/GenBank/DDBJ databases">
        <authorList>
            <person name="Gilroy R."/>
        </authorList>
    </citation>
    <scope>NUCLEOTIDE SEQUENCE</scope>
    <source>
        <strain evidence="1">CHK165-2605</strain>
    </source>
</reference>
<name>A0A9D2P581_9FIRM</name>
<dbReference type="AlphaFoldDB" id="A0A9D2P581"/>
<comment type="caution">
    <text evidence="1">The sequence shown here is derived from an EMBL/GenBank/DDBJ whole genome shotgun (WGS) entry which is preliminary data.</text>
</comment>
<keyword evidence="1" id="KW-0378">Hydrolase</keyword>
<dbReference type="SFLD" id="SFLDG01140">
    <property type="entry name" value="C2.B:_Phosphomannomutase_and_P"/>
    <property type="match status" value="1"/>
</dbReference>
<dbReference type="PANTHER" id="PTHR10000:SF8">
    <property type="entry name" value="HAD SUPERFAMILY HYDROLASE-LIKE, TYPE 3"/>
    <property type="match status" value="1"/>
</dbReference>
<dbReference type="EMBL" id="DWWI01000087">
    <property type="protein sequence ID" value="HJC42864.1"/>
    <property type="molecule type" value="Genomic_DNA"/>
</dbReference>
<organism evidence="1 2">
    <name type="scientific">Candidatus Mediterraneibacter gallistercoris</name>
    <dbReference type="NCBI Taxonomy" id="2838671"/>
    <lineage>
        <taxon>Bacteria</taxon>
        <taxon>Bacillati</taxon>
        <taxon>Bacillota</taxon>
        <taxon>Clostridia</taxon>
        <taxon>Lachnospirales</taxon>
        <taxon>Lachnospiraceae</taxon>
        <taxon>Mediterraneibacter</taxon>
    </lineage>
</organism>
<dbReference type="Gene3D" id="3.40.50.1000">
    <property type="entry name" value="HAD superfamily/HAD-like"/>
    <property type="match status" value="1"/>
</dbReference>
<dbReference type="GO" id="GO:0000287">
    <property type="term" value="F:magnesium ion binding"/>
    <property type="evidence" value="ECO:0007669"/>
    <property type="project" value="TreeGrafter"/>
</dbReference>
<reference evidence="1" key="1">
    <citation type="journal article" date="2021" name="PeerJ">
        <title>Extensive microbial diversity within the chicken gut microbiome revealed by metagenomics and culture.</title>
        <authorList>
            <person name="Gilroy R."/>
            <person name="Ravi A."/>
            <person name="Getino M."/>
            <person name="Pursley I."/>
            <person name="Horton D.L."/>
            <person name="Alikhan N.F."/>
            <person name="Baker D."/>
            <person name="Gharbi K."/>
            <person name="Hall N."/>
            <person name="Watson M."/>
            <person name="Adriaenssens E.M."/>
            <person name="Foster-Nyarko E."/>
            <person name="Jarju S."/>
            <person name="Secka A."/>
            <person name="Antonio M."/>
            <person name="Oren A."/>
            <person name="Chaudhuri R.R."/>
            <person name="La Ragione R."/>
            <person name="Hildebrand F."/>
            <person name="Pallen M.J."/>
        </authorList>
    </citation>
    <scope>NUCLEOTIDE SEQUENCE</scope>
    <source>
        <strain evidence="1">CHK165-2605</strain>
    </source>
</reference>
<dbReference type="Gene3D" id="3.30.1240.10">
    <property type="match status" value="1"/>
</dbReference>
<protein>
    <submittedName>
        <fullName evidence="1">HAD hydrolase family protein</fullName>
    </submittedName>
</protein>
<sequence>MIKLLAVDMDGTCLDGRSRMTDRTLQALRKAAEKGVVIVPTTGRNLECIPHRLAAGTLRTTGTSDDHANKGLFRYVISSNGARVTDIRNRKTIFRASVDREEGLTLLEKCRGKGLGIASHVRHRYLLQGRFLTAAGRMIYGKDAKGVYCVRNMESFIRANHCEVEEFQFYFLTPAAKDKVKAILKDYSSLHAAYTGLYVEVYSQNASKGNALAALAGHLGIRREEIACIGDGENDLSMFAESGLKIAMGNAVDKLKIQADHIVESNRNEGAARAVEQYIL</sequence>
<dbReference type="SFLD" id="SFLDS00003">
    <property type="entry name" value="Haloacid_Dehalogenase"/>
    <property type="match status" value="1"/>
</dbReference>
<proteinExistence type="predicted"/>
<dbReference type="InterPro" id="IPR036412">
    <property type="entry name" value="HAD-like_sf"/>
</dbReference>
<dbReference type="Proteomes" id="UP000823895">
    <property type="component" value="Unassembled WGS sequence"/>
</dbReference>
<dbReference type="GO" id="GO:0016791">
    <property type="term" value="F:phosphatase activity"/>
    <property type="evidence" value="ECO:0007669"/>
    <property type="project" value="TreeGrafter"/>
</dbReference>
<dbReference type="InterPro" id="IPR023214">
    <property type="entry name" value="HAD_sf"/>
</dbReference>
<evidence type="ECO:0000313" key="2">
    <source>
        <dbReference type="Proteomes" id="UP000823895"/>
    </source>
</evidence>
<evidence type="ECO:0000313" key="1">
    <source>
        <dbReference type="EMBL" id="HJC42864.1"/>
    </source>
</evidence>
<dbReference type="SUPFAM" id="SSF56784">
    <property type="entry name" value="HAD-like"/>
    <property type="match status" value="1"/>
</dbReference>
<dbReference type="Pfam" id="PF08282">
    <property type="entry name" value="Hydrolase_3"/>
    <property type="match status" value="1"/>
</dbReference>